<keyword evidence="2" id="KW-0732">Signal</keyword>
<dbReference type="InterPro" id="IPR001881">
    <property type="entry name" value="EGF-like_Ca-bd_dom"/>
</dbReference>
<dbReference type="SMART" id="SM00179">
    <property type="entry name" value="EGF_CA"/>
    <property type="match status" value="5"/>
</dbReference>
<feature type="region of interest" description="Disordered" evidence="7">
    <location>
        <begin position="23"/>
        <end position="187"/>
    </location>
</feature>
<comment type="caution">
    <text evidence="9">The sequence shown here is derived from an EMBL/GenBank/DDBJ whole genome shotgun (WGS) entry which is preliminary data.</text>
</comment>
<dbReference type="PANTHER" id="PTHR24044">
    <property type="entry name" value="NOTCH LIGAND FAMILY MEMBER"/>
    <property type="match status" value="1"/>
</dbReference>
<feature type="compositionally biased region" description="Basic and acidic residues" evidence="7">
    <location>
        <begin position="66"/>
        <end position="149"/>
    </location>
</feature>
<dbReference type="Pfam" id="PF00008">
    <property type="entry name" value="EGF"/>
    <property type="match status" value="2"/>
</dbReference>
<dbReference type="SUPFAM" id="SSF57196">
    <property type="entry name" value="EGF/Laminin"/>
    <property type="match status" value="4"/>
</dbReference>
<evidence type="ECO:0000256" key="4">
    <source>
        <dbReference type="ARBA" id="ARBA00023157"/>
    </source>
</evidence>
<feature type="disulfide bond" evidence="6">
    <location>
        <begin position="324"/>
        <end position="333"/>
    </location>
</feature>
<feature type="disulfide bond" evidence="6">
    <location>
        <begin position="419"/>
        <end position="428"/>
    </location>
</feature>
<dbReference type="AlphaFoldDB" id="A0A8B6FFI7"/>
<dbReference type="PROSITE" id="PS00022">
    <property type="entry name" value="EGF_1"/>
    <property type="match status" value="5"/>
</dbReference>
<keyword evidence="10" id="KW-1185">Reference proteome</keyword>
<evidence type="ECO:0000256" key="1">
    <source>
        <dbReference type="ARBA" id="ARBA00022536"/>
    </source>
</evidence>
<dbReference type="PANTHER" id="PTHR24044:SF417">
    <property type="entry name" value="WEARY, ISOFORM B"/>
    <property type="match status" value="1"/>
</dbReference>
<evidence type="ECO:0000256" key="3">
    <source>
        <dbReference type="ARBA" id="ARBA00022737"/>
    </source>
</evidence>
<feature type="domain" description="EGF-like" evidence="8">
    <location>
        <begin position="399"/>
        <end position="429"/>
    </location>
</feature>
<evidence type="ECO:0000256" key="5">
    <source>
        <dbReference type="ARBA" id="ARBA00023180"/>
    </source>
</evidence>
<keyword evidence="3" id="KW-0677">Repeat</keyword>
<dbReference type="Gene3D" id="2.10.25.10">
    <property type="entry name" value="Laminin"/>
    <property type="match status" value="4"/>
</dbReference>
<feature type="domain" description="EGF-like" evidence="8">
    <location>
        <begin position="300"/>
        <end position="334"/>
    </location>
</feature>
<dbReference type="PROSITE" id="PS01186">
    <property type="entry name" value="EGF_2"/>
    <property type="match status" value="1"/>
</dbReference>
<sequence>NAVHGSSDPEHAKKTIKTIFGDLKFSPDGTALETIDEEAENDHEDKPVSDSTKDAEESSPEVKSQQLEEQRAKEEETRQETPKEETKEEEKTDEQPSTEEKTEEQPSTEQKTDEQPSTEESKEEQSKEEQQEEKQEEAPKEEKTEEETKAPSPKPSETEAKPSETEAKPSESEAQPQSETETKPEEQQQGIVNILIIRKELYKLKREGQLKLISNPTNMTKKAWMIEISFQDPRHGEKQFCAKAIDKLASIEQCTVIYVKPRDPCLSSPCQNSGECIAKKDGRVQCFCKHGATGERCQNRPDPCYDKNFCFNGGTCLAGGYCICPLGVTGMHCEHVSSSCDQNVCQGHGMCIDTPGGKQDHKCLCTNLYTGQQCATNPTPFIDCVITPNDPKCVSCNMSPNPCNTGMCKMHNGSHTCICPEGFVGKDCQTAIDVNRASLNSKFVSPTLAAGSVITCDPLSGITNLDVTANCEFPVHVFWNGDHLSCNKRICLFCFAVASILFETKEKKEKKFMPKDVSVNSDTESTIQQADVTLNPNTESTIQQADVTVNPKTESTIQKADVSVNSDTESTIRQADVSVNPNTESTIQKADVSVKPDTESTIQKADVTVNPDTESTIQKADVSVNSDTESTIQQADVTVNPDTESTIRQADVTADVTVNPATESTIQKADVSVNSDTESTIQQADVTVNPNTESTIQQADVTVNPDTESTIQQADVTVNPDTESTIQQADVTESYRKRREKVVPMKPVVKGTSSFKDMKIDRHSEVMLKMLHTTNTAGFDKTLTAIVQLVNPDNQQFQIGMHVVCLFVKQGTVQTDYRCFRINVEFDVLKLRKRLTKGDGRLFESPTLPGGSEIVCVKDKLCHINLYTEYKSSPHCLPPVFQSDAPCTVLGPNETEFSYSGTVCHSDIAYSTGGLAVGTKKEVCFQATQDGETRCFLLHIIADSKDPCLSNPCHNEGLCVALSDGTHSCLCKLDFYGNSCEI</sequence>
<dbReference type="CDD" id="cd00054">
    <property type="entry name" value="EGF_CA"/>
    <property type="match status" value="3"/>
</dbReference>
<dbReference type="GO" id="GO:0005112">
    <property type="term" value="F:Notch binding"/>
    <property type="evidence" value="ECO:0007669"/>
    <property type="project" value="TreeGrafter"/>
</dbReference>
<keyword evidence="1 6" id="KW-0245">EGF-like domain</keyword>
<evidence type="ECO:0000256" key="2">
    <source>
        <dbReference type="ARBA" id="ARBA00022729"/>
    </source>
</evidence>
<protein>
    <recommendedName>
        <fullName evidence="8">EGF-like domain-containing protein</fullName>
    </recommendedName>
</protein>
<keyword evidence="4 6" id="KW-1015">Disulfide bond</keyword>
<evidence type="ECO:0000313" key="9">
    <source>
        <dbReference type="EMBL" id="VDI47286.1"/>
    </source>
</evidence>
<dbReference type="InterPro" id="IPR050906">
    <property type="entry name" value="Notch_signaling"/>
</dbReference>
<feature type="disulfide bond" evidence="6">
    <location>
        <begin position="971"/>
        <end position="980"/>
    </location>
</feature>
<evidence type="ECO:0000256" key="7">
    <source>
        <dbReference type="SAM" id="MobiDB-lite"/>
    </source>
</evidence>
<dbReference type="OrthoDB" id="6156699at2759"/>
<gene>
    <name evidence="9" type="ORF">MGAL_10B065534</name>
</gene>
<feature type="disulfide bond" evidence="6">
    <location>
        <begin position="288"/>
        <end position="297"/>
    </location>
</feature>
<accession>A0A8B6FFI7</accession>
<comment type="caution">
    <text evidence="6">Lacks conserved residue(s) required for the propagation of feature annotation.</text>
</comment>
<evidence type="ECO:0000313" key="10">
    <source>
        <dbReference type="Proteomes" id="UP000596742"/>
    </source>
</evidence>
<reference evidence="9" key="1">
    <citation type="submission" date="2018-11" db="EMBL/GenBank/DDBJ databases">
        <authorList>
            <person name="Alioto T."/>
            <person name="Alioto T."/>
        </authorList>
    </citation>
    <scope>NUCLEOTIDE SEQUENCE</scope>
</reference>
<feature type="compositionally biased region" description="Basic and acidic residues" evidence="7">
    <location>
        <begin position="156"/>
        <end position="171"/>
    </location>
</feature>
<dbReference type="FunFam" id="2.10.25.10:FF:000255">
    <property type="entry name" value="Sushi, nidogen and EGF-like domains 1"/>
    <property type="match status" value="1"/>
</dbReference>
<feature type="domain" description="EGF-like" evidence="8">
    <location>
        <begin position="336"/>
        <end position="375"/>
    </location>
</feature>
<feature type="non-terminal residue" evidence="9">
    <location>
        <position position="1"/>
    </location>
</feature>
<dbReference type="PROSITE" id="PS50026">
    <property type="entry name" value="EGF_3"/>
    <property type="match status" value="5"/>
</dbReference>
<feature type="non-terminal residue" evidence="9">
    <location>
        <position position="982"/>
    </location>
</feature>
<organism evidence="9 10">
    <name type="scientific">Mytilus galloprovincialis</name>
    <name type="common">Mediterranean mussel</name>
    <dbReference type="NCBI Taxonomy" id="29158"/>
    <lineage>
        <taxon>Eukaryota</taxon>
        <taxon>Metazoa</taxon>
        <taxon>Spiralia</taxon>
        <taxon>Lophotrochozoa</taxon>
        <taxon>Mollusca</taxon>
        <taxon>Bivalvia</taxon>
        <taxon>Autobranchia</taxon>
        <taxon>Pteriomorphia</taxon>
        <taxon>Mytilida</taxon>
        <taxon>Mytiloidea</taxon>
        <taxon>Mytilidae</taxon>
        <taxon>Mytilinae</taxon>
        <taxon>Mytilus</taxon>
    </lineage>
</organism>
<dbReference type="InterPro" id="IPR000742">
    <property type="entry name" value="EGF"/>
</dbReference>
<dbReference type="EMBL" id="UYJE01006588">
    <property type="protein sequence ID" value="VDI47286.1"/>
    <property type="molecule type" value="Genomic_DNA"/>
</dbReference>
<dbReference type="GO" id="GO:0005509">
    <property type="term" value="F:calcium ion binding"/>
    <property type="evidence" value="ECO:0007669"/>
    <property type="project" value="InterPro"/>
</dbReference>
<dbReference type="SMART" id="SM00181">
    <property type="entry name" value="EGF"/>
    <property type="match status" value="5"/>
</dbReference>
<keyword evidence="5" id="KW-0325">Glycoprotein</keyword>
<feature type="domain" description="EGF-like" evidence="8">
    <location>
        <begin position="944"/>
        <end position="981"/>
    </location>
</feature>
<proteinExistence type="predicted"/>
<evidence type="ECO:0000259" key="8">
    <source>
        <dbReference type="PROSITE" id="PS50026"/>
    </source>
</evidence>
<name>A0A8B6FFI7_MYTGA</name>
<dbReference type="Proteomes" id="UP000596742">
    <property type="component" value="Unassembled WGS sequence"/>
</dbReference>
<feature type="disulfide bond" evidence="6">
    <location>
        <begin position="365"/>
        <end position="374"/>
    </location>
</feature>
<feature type="compositionally biased region" description="Basic and acidic residues" evidence="7">
    <location>
        <begin position="43"/>
        <end position="56"/>
    </location>
</feature>
<evidence type="ECO:0000256" key="6">
    <source>
        <dbReference type="PROSITE-ProRule" id="PRU00076"/>
    </source>
</evidence>
<feature type="domain" description="EGF-like" evidence="8">
    <location>
        <begin position="261"/>
        <end position="298"/>
    </location>
</feature>